<dbReference type="SUPFAM" id="SSF52833">
    <property type="entry name" value="Thioredoxin-like"/>
    <property type="match status" value="1"/>
</dbReference>
<dbReference type="Gene3D" id="3.40.30.10">
    <property type="entry name" value="Glutaredoxin"/>
    <property type="match status" value="1"/>
</dbReference>
<dbReference type="SUPFAM" id="SSF140490">
    <property type="entry name" value="Nqo1C-terminal domain-like"/>
    <property type="match status" value="1"/>
</dbReference>
<dbReference type="PROSITE" id="PS00645">
    <property type="entry name" value="COMPLEX1_51K_2"/>
    <property type="match status" value="1"/>
</dbReference>
<evidence type="ECO:0000256" key="10">
    <source>
        <dbReference type="ARBA" id="ARBA00032787"/>
    </source>
</evidence>
<dbReference type="Gene3D" id="3.10.20.600">
    <property type="match status" value="1"/>
</dbReference>
<evidence type="ECO:0000256" key="1">
    <source>
        <dbReference type="ARBA" id="ARBA00001917"/>
    </source>
</evidence>
<evidence type="ECO:0000313" key="13">
    <source>
        <dbReference type="Proteomes" id="UP000000238"/>
    </source>
</evidence>
<dbReference type="SMART" id="SM00928">
    <property type="entry name" value="NADH_4Fe-4S"/>
    <property type="match status" value="1"/>
</dbReference>
<dbReference type="eggNOG" id="COG1905">
    <property type="taxonomic scope" value="Bacteria"/>
</dbReference>
<dbReference type="EMBL" id="CP000155">
    <property type="protein sequence ID" value="ABC27029.1"/>
    <property type="molecule type" value="Genomic_DNA"/>
</dbReference>
<dbReference type="eggNOG" id="COG1894">
    <property type="taxonomic scope" value="Bacteria"/>
</dbReference>
<dbReference type="SUPFAM" id="SSF142984">
    <property type="entry name" value="Nqo1 middle domain-like"/>
    <property type="match status" value="1"/>
</dbReference>
<evidence type="ECO:0000256" key="4">
    <source>
        <dbReference type="ARBA" id="ARBA00019901"/>
    </source>
</evidence>
<dbReference type="InterPro" id="IPR019575">
    <property type="entry name" value="Nuop51_4Fe4S-bd"/>
</dbReference>
<dbReference type="SUPFAM" id="SSF142019">
    <property type="entry name" value="Nqo1 FMN-binding domain-like"/>
    <property type="match status" value="1"/>
</dbReference>
<dbReference type="Gene3D" id="1.10.10.1590">
    <property type="entry name" value="NADH-quinone oxidoreductase subunit E"/>
    <property type="match status" value="1"/>
</dbReference>
<dbReference type="GO" id="GO:0046872">
    <property type="term" value="F:metal ion binding"/>
    <property type="evidence" value="ECO:0007669"/>
    <property type="project" value="UniProtKB-KW"/>
</dbReference>
<dbReference type="CDD" id="cd03064">
    <property type="entry name" value="TRX_Fd_NuoE"/>
    <property type="match status" value="1"/>
</dbReference>
<evidence type="ECO:0000256" key="2">
    <source>
        <dbReference type="ARBA" id="ARBA00001966"/>
    </source>
</evidence>
<name>Q2SQP5_HAHCH</name>
<evidence type="ECO:0000256" key="9">
    <source>
        <dbReference type="ARBA" id="ARBA00031578"/>
    </source>
</evidence>
<comment type="cofactor">
    <cofactor evidence="1">
        <name>FMN</name>
        <dbReference type="ChEBI" id="CHEBI:58210"/>
    </cofactor>
</comment>
<keyword evidence="12" id="KW-0830">Ubiquinone</keyword>
<evidence type="ECO:0000313" key="12">
    <source>
        <dbReference type="EMBL" id="ABC27029.1"/>
    </source>
</evidence>
<organism evidence="12 13">
    <name type="scientific">Hahella chejuensis (strain KCTC 2396)</name>
    <dbReference type="NCBI Taxonomy" id="349521"/>
    <lineage>
        <taxon>Bacteria</taxon>
        <taxon>Pseudomonadati</taxon>
        <taxon>Pseudomonadota</taxon>
        <taxon>Gammaproteobacteria</taxon>
        <taxon>Oceanospirillales</taxon>
        <taxon>Hahellaceae</taxon>
        <taxon>Hahella</taxon>
    </lineage>
</organism>
<keyword evidence="5" id="KW-0004">4Fe-4S</keyword>
<sequence length="611" mass="66472">MDNDNATLIKQACADYDNDPRRMMDILWQVQDKLRCIDGDAMSLIAALTGTYRVEVEGVVSFYAFFSDKRKGDITIRLCDDIVDRHAGAQAVAEAFSDALGIQPGETSADGAFSLEFTPCIGMCDQAPAVLINDVVVTRLTPAKVKNILRTLRKTKDPQTLIGKTGDGANSHPLVQAMVRNNIRQPGPVLLTDANPDQGLQAALQLSPLEVIAQVEESLLRGRGGAGFPTGRKWRLAANTPAEERYVICNADEGEPGTFKDRVLLTEKPDLLFAGMTIAAYAVGARHGILYLRGEYRYLRAYLEATLQRRREQNLLGAGILGRDDFSFDIRIQMGAGAYICGEESSLISSCEGKRGEPKNRPPFPVQSGYLGHPTVVNNVETLSCVPRIMEQGAPWFRGMGTTGSSGTKLLSVSGDCVRPGIYEIAFGVTLAEILTQAGAQDAAAIVVGGASGQIVGRTEFHRRLCFEDLASAGAIVCFNSSRNILEAAAYYMDFFIEESCGYCTPCRVGNVFLKKGLEKIMHGEGEPEDLDYLRSLSDTIIATSRCGLGHTSPNPILSTMEYFPLVYSAMVKERPGGMQAGFNIQKALDEARIIAKRRSLIYDPAYGDKE</sequence>
<keyword evidence="7" id="KW-0408">Iron</keyword>
<dbReference type="InterPro" id="IPR041921">
    <property type="entry name" value="NuoE_N"/>
</dbReference>
<proteinExistence type="inferred from homology"/>
<dbReference type="GO" id="GO:0008137">
    <property type="term" value="F:NADH dehydrogenase (ubiquinone) activity"/>
    <property type="evidence" value="ECO:0007669"/>
    <property type="project" value="InterPro"/>
</dbReference>
<dbReference type="KEGG" id="hch:HCH_00108"/>
<dbReference type="AlphaFoldDB" id="Q2SQP5"/>
<dbReference type="InterPro" id="IPR042128">
    <property type="entry name" value="NuoE_dom"/>
</dbReference>
<dbReference type="FunFam" id="3.40.50.11540:FF:000001">
    <property type="entry name" value="NADH dehydrogenase [ubiquinone] flavoprotein 1, mitochondrial"/>
    <property type="match status" value="1"/>
</dbReference>
<dbReference type="InterPro" id="IPR037207">
    <property type="entry name" value="Nuop51_4Fe4S-bd_sf"/>
</dbReference>
<reference evidence="12 13" key="1">
    <citation type="journal article" date="2005" name="Nucleic Acids Res.">
        <title>Genomic blueprint of Hahella chejuensis, a marine microbe producing an algicidal agent.</title>
        <authorList>
            <person name="Jeong H."/>
            <person name="Yim J.H."/>
            <person name="Lee C."/>
            <person name="Choi S.-H."/>
            <person name="Park Y.K."/>
            <person name="Yoon S.H."/>
            <person name="Hur C.-G."/>
            <person name="Kang H.-Y."/>
            <person name="Kim D."/>
            <person name="Lee H.H."/>
            <person name="Park K.H."/>
            <person name="Park S.-H."/>
            <person name="Park H.-S."/>
            <person name="Lee H.K."/>
            <person name="Oh T.K."/>
            <person name="Kim J.F."/>
        </authorList>
    </citation>
    <scope>NUCLEOTIDE SEQUENCE [LARGE SCALE GENOMIC DNA]</scope>
    <source>
        <strain evidence="12 13">KCTC 2396</strain>
    </source>
</reference>
<evidence type="ECO:0000259" key="11">
    <source>
        <dbReference type="SMART" id="SM00928"/>
    </source>
</evidence>
<feature type="domain" description="NADH-ubiquinone oxidoreductase 51kDa subunit iron-sulphur binding" evidence="11">
    <location>
        <begin position="486"/>
        <end position="531"/>
    </location>
</feature>
<dbReference type="Pfam" id="PF01257">
    <property type="entry name" value="2Fe-2S_thioredx"/>
    <property type="match status" value="1"/>
</dbReference>
<evidence type="ECO:0000256" key="5">
    <source>
        <dbReference type="ARBA" id="ARBA00022485"/>
    </source>
</evidence>
<dbReference type="InterPro" id="IPR011538">
    <property type="entry name" value="Nuo51_FMN-bd"/>
</dbReference>
<dbReference type="Pfam" id="PF10589">
    <property type="entry name" value="NADH_4Fe-4S"/>
    <property type="match status" value="1"/>
</dbReference>
<evidence type="ECO:0000256" key="8">
    <source>
        <dbReference type="ARBA" id="ARBA00023014"/>
    </source>
</evidence>
<protein>
    <recommendedName>
        <fullName evidence="4">NADH-quinone oxidoreductase subunit F</fullName>
    </recommendedName>
    <alternativeName>
        <fullName evidence="9">NADH dehydrogenase I subunit F</fullName>
    </alternativeName>
    <alternativeName>
        <fullName evidence="10">NDH-1 subunit F</fullName>
    </alternativeName>
</protein>
<dbReference type="GO" id="GO:0051539">
    <property type="term" value="F:4 iron, 4 sulfur cluster binding"/>
    <property type="evidence" value="ECO:0007669"/>
    <property type="project" value="UniProtKB-KW"/>
</dbReference>
<dbReference type="InterPro" id="IPR001949">
    <property type="entry name" value="NADH-UbQ_OxRdtase_51kDa_CS"/>
</dbReference>
<dbReference type="HOGENOM" id="CLU_014881_3_1_6"/>
<dbReference type="GO" id="GO:0010181">
    <property type="term" value="F:FMN binding"/>
    <property type="evidence" value="ECO:0007669"/>
    <property type="project" value="InterPro"/>
</dbReference>
<dbReference type="Proteomes" id="UP000000238">
    <property type="component" value="Chromosome"/>
</dbReference>
<evidence type="ECO:0000256" key="3">
    <source>
        <dbReference type="ARBA" id="ARBA00007523"/>
    </source>
</evidence>
<dbReference type="InterPro" id="IPR036249">
    <property type="entry name" value="Thioredoxin-like_sf"/>
</dbReference>
<gene>
    <name evidence="12" type="primary">nuoF</name>
    <name evidence="12" type="ordered locus">HCH_00108</name>
</gene>
<dbReference type="PANTHER" id="PTHR43578">
    <property type="entry name" value="NADH-QUINONE OXIDOREDUCTASE SUBUNIT F"/>
    <property type="match status" value="1"/>
</dbReference>
<dbReference type="Gene3D" id="1.20.1440.230">
    <property type="entry name" value="NADH-ubiquinone oxidoreductase 51kDa subunit, iron-sulphur binding domain"/>
    <property type="match status" value="1"/>
</dbReference>
<keyword evidence="8" id="KW-0411">Iron-sulfur</keyword>
<dbReference type="Gene3D" id="3.40.50.11540">
    <property type="entry name" value="NADH-ubiquinone oxidoreductase 51kDa subunit"/>
    <property type="match status" value="1"/>
</dbReference>
<evidence type="ECO:0000256" key="7">
    <source>
        <dbReference type="ARBA" id="ARBA00023004"/>
    </source>
</evidence>
<accession>Q2SQP5</accession>
<comment type="similarity">
    <text evidence="3">Belongs to the complex I 51 kDa subunit family.</text>
</comment>
<dbReference type="STRING" id="349521.HCH_00108"/>
<dbReference type="PANTHER" id="PTHR43578:SF3">
    <property type="entry name" value="NADH-QUINONE OXIDOREDUCTASE SUBUNIT F"/>
    <property type="match status" value="1"/>
</dbReference>
<comment type="cofactor">
    <cofactor evidence="2">
        <name>[4Fe-4S] cluster</name>
        <dbReference type="ChEBI" id="CHEBI:49883"/>
    </cofactor>
</comment>
<keyword evidence="13" id="KW-1185">Reference proteome</keyword>
<evidence type="ECO:0000256" key="6">
    <source>
        <dbReference type="ARBA" id="ARBA00022723"/>
    </source>
</evidence>
<dbReference type="InterPro" id="IPR037225">
    <property type="entry name" value="Nuo51_FMN-bd_sf"/>
</dbReference>
<dbReference type="OrthoDB" id="9805533at2"/>
<dbReference type="Pfam" id="PF01512">
    <property type="entry name" value="Complex1_51K"/>
    <property type="match status" value="1"/>
</dbReference>
<keyword evidence="6" id="KW-0479">Metal-binding</keyword>